<feature type="region of interest" description="Disordered" evidence="14">
    <location>
        <begin position="1393"/>
        <end position="1419"/>
    </location>
</feature>
<evidence type="ECO:0000256" key="10">
    <source>
        <dbReference type="ARBA" id="ARBA00022786"/>
    </source>
</evidence>
<comment type="pathway">
    <text evidence="3">Protein modification; protein ubiquitination.</text>
</comment>
<feature type="signal peptide" evidence="16">
    <location>
        <begin position="1"/>
        <end position="28"/>
    </location>
</feature>
<keyword evidence="12 15" id="KW-1133">Transmembrane helix</keyword>
<proteinExistence type="predicted"/>
<evidence type="ECO:0000256" key="1">
    <source>
        <dbReference type="ARBA" id="ARBA00000900"/>
    </source>
</evidence>
<organism evidence="18 19">
    <name type="scientific">Diaporthe eres</name>
    <name type="common">Phomopsis oblonga</name>
    <dbReference type="NCBI Taxonomy" id="83184"/>
    <lineage>
        <taxon>Eukaryota</taxon>
        <taxon>Fungi</taxon>
        <taxon>Dikarya</taxon>
        <taxon>Ascomycota</taxon>
        <taxon>Pezizomycotina</taxon>
        <taxon>Sordariomycetes</taxon>
        <taxon>Sordariomycetidae</taxon>
        <taxon>Diaporthales</taxon>
        <taxon>Diaporthaceae</taxon>
        <taxon>Diaporthe</taxon>
        <taxon>Diaporthe eres species complex</taxon>
    </lineage>
</organism>
<keyword evidence="19" id="KW-1185">Reference proteome</keyword>
<evidence type="ECO:0000256" key="16">
    <source>
        <dbReference type="SAM" id="SignalP"/>
    </source>
</evidence>
<evidence type="ECO:0000256" key="15">
    <source>
        <dbReference type="SAM" id="Phobius"/>
    </source>
</evidence>
<dbReference type="PANTHER" id="PTHR22763">
    <property type="entry name" value="RING ZINC FINGER PROTEIN"/>
    <property type="match status" value="1"/>
</dbReference>
<comment type="caution">
    <text evidence="18">The sequence shown here is derived from an EMBL/GenBank/DDBJ whole genome shotgun (WGS) entry which is preliminary data.</text>
</comment>
<sequence>MPPPHQENLRVLAIILIIFWLTTSSGDGQGGYFATPFLTQERLARQRHAFSVLNSTNWGDFNPRQVGDPPNGTEHTRYINITGFRQNDGLAWEDLGLFRERCLETSRSTSPMWSQPRTQDDEPVLETGEDGAPTKSMWDMAGIPTWLNATGLVRGSWTRREASSPRTWSDYNFTAMTPGVSWSGTHGEWNRNVTGSEGTMQLRVEDKKRHMEYEEDIDANDFDEHHRLSTGGSVREVAAGLIIEDSGHDGSGSMYEMRLHGVHWPAQGNMLLTTTSEKFAGIFGLPHLTPDESFFQSSQQLLNQTINEVLSKKERSSFTDQSNPWTSSVAGVEESWNPSPHCEWVVYLQVHPLTGNDLQHSGNDIGDMVKEIENELRYPTGAPLPHVPEMRMSAVVYSPDCAYFLESKGPPHFPEAQGNHLVGFKEEVWIYNLNFYLLVMAAIVFGQVHLLKSQMRESYTPSTMGRVSFWTIIIMVLVDGMMFTVAAALSLDSPFFLRALVLTFALFMSMMIGGSFLGEIYKVQESEWRPREREHTPNNSTPRPPSTPAATEDSLPRPVTAGAIAAVSPPIIVPFDQDIDAEIAENTAGGAAAVPTAGTTGTGAQQSRVTPFSSIIGRLFLAGSCISFLSLAATSWWRPLRVFYVNTMVFAYLSFWVPQIIRNMYRNSRRAFSWRFMIGQSVLRILPVAYFYLRKRNVIFAETDWKAFFVVAGWLWSQLWVLAFQDVLGPRFGMPKGWMPEAWDYHPILREDNLEAGGLPIGLVPSTSAPGSPTLERVRSLSLSSVEGREKSTTAVKGMRIRAIECAICQEALEVPVVKAGQDVEPAGGGVAGVLERRKYMVTPCRHIFHKTLGSILGHFCLHCSHGNTEGPDSYFRSSDHHHQQQAHERSWYLAEYRQPLVSLCLVSRRFRDVAQQVLHHEFVLGYGDSWRSASLSWDRRLTSFLRTVGRRPDFAAAVKRVSLHPRLLEAAELGDAGAVVDLRRMGRGLGLESLDESTPPCYQGRPDHGTERPPTPGRTYERFQHELRWVHHIPRVAYVDLCTTTESFQERHALGLELLAALIGMLPSVERLSIQQTVVDYDTPYLSGLRSMTTAKGARLLRTLDLATHDYSPELMIKVPSQAAAVLELAQGTLRTLNLHMCNGFWSTPEDAPTFRSLQTLRLTQSHLSAAELGVLLSCCTGGLTSFTYEAASARSTFSNSQFHTSEAIESLSLHRLTLKALRLDLRPVFESLSMQPMPPASLADFTALEDLFLSVNTLWRKDQASPADEAEGARLLPGLLPASTTSLCITGPDVDRRLRRLPAELLGLARAVANGGKPARLRQVRCDSRLKRRLDKGLGPEIDSIFRAAGVDFGFGSWPLSRTTVAREDVPEPLRMGMERPFVFDDFDEEEWEREKAERQEVEREEAERMGREPADP</sequence>
<evidence type="ECO:0000256" key="4">
    <source>
        <dbReference type="ARBA" id="ARBA00012483"/>
    </source>
</evidence>
<evidence type="ECO:0000256" key="12">
    <source>
        <dbReference type="ARBA" id="ARBA00022989"/>
    </source>
</evidence>
<feature type="compositionally biased region" description="Polar residues" evidence="14">
    <location>
        <begin position="108"/>
        <end position="117"/>
    </location>
</feature>
<evidence type="ECO:0000256" key="3">
    <source>
        <dbReference type="ARBA" id="ARBA00004906"/>
    </source>
</evidence>
<keyword evidence="5" id="KW-0808">Transferase</keyword>
<keyword evidence="7" id="KW-0479">Metal-binding</keyword>
<feature type="transmembrane region" description="Helical" evidence="15">
    <location>
        <begin position="643"/>
        <end position="661"/>
    </location>
</feature>
<feature type="region of interest" description="Disordered" evidence="14">
    <location>
        <begin position="997"/>
        <end position="1017"/>
    </location>
</feature>
<feature type="region of interest" description="Disordered" evidence="14">
    <location>
        <begin position="528"/>
        <end position="554"/>
    </location>
</feature>
<feature type="transmembrane region" description="Helical" evidence="15">
    <location>
        <begin position="673"/>
        <end position="693"/>
    </location>
</feature>
<dbReference type="SUPFAM" id="SSF52047">
    <property type="entry name" value="RNI-like"/>
    <property type="match status" value="1"/>
</dbReference>
<accession>A0ABR1P2V4</accession>
<comment type="catalytic activity">
    <reaction evidence="1">
        <text>S-ubiquitinyl-[E2 ubiquitin-conjugating enzyme]-L-cysteine + [acceptor protein]-L-lysine = [E2 ubiquitin-conjugating enzyme]-L-cysteine + N(6)-ubiquitinyl-[acceptor protein]-L-lysine.</text>
        <dbReference type="EC" id="2.3.2.27"/>
    </reaction>
</comment>
<evidence type="ECO:0000256" key="9">
    <source>
        <dbReference type="ARBA" id="ARBA00022771"/>
    </source>
</evidence>
<comment type="subcellular location">
    <subcellularLocation>
        <location evidence="2">Endomembrane system</location>
        <topology evidence="2">Multi-pass membrane protein</topology>
    </subcellularLocation>
</comment>
<dbReference type="PANTHER" id="PTHR22763:SF162">
    <property type="entry name" value="TRANSMEMBRANE E3 UBIQUITIN-PROTEIN LIGASE 1"/>
    <property type="match status" value="1"/>
</dbReference>
<evidence type="ECO:0000256" key="13">
    <source>
        <dbReference type="ARBA" id="ARBA00023136"/>
    </source>
</evidence>
<dbReference type="EC" id="2.3.2.27" evidence="4"/>
<evidence type="ECO:0000313" key="19">
    <source>
        <dbReference type="Proteomes" id="UP001430848"/>
    </source>
</evidence>
<feature type="region of interest" description="Disordered" evidence="14">
    <location>
        <begin position="108"/>
        <end position="127"/>
    </location>
</feature>
<evidence type="ECO:0000313" key="18">
    <source>
        <dbReference type="EMBL" id="KAK7725184.1"/>
    </source>
</evidence>
<keyword evidence="8 16" id="KW-0732">Signal</keyword>
<evidence type="ECO:0000256" key="7">
    <source>
        <dbReference type="ARBA" id="ARBA00022723"/>
    </source>
</evidence>
<feature type="chain" id="PRO_5045555970" description="RING-type E3 ubiquitin transferase" evidence="16">
    <location>
        <begin position="29"/>
        <end position="1419"/>
    </location>
</feature>
<feature type="domain" description="SWEET-like" evidence="17">
    <location>
        <begin position="619"/>
        <end position="736"/>
    </location>
</feature>
<dbReference type="Pfam" id="PF11145">
    <property type="entry name" value="DUF2921"/>
    <property type="match status" value="1"/>
</dbReference>
<name>A0ABR1P2V4_DIAER</name>
<dbReference type="EMBL" id="JAKNSF020000052">
    <property type="protein sequence ID" value="KAK7725184.1"/>
    <property type="molecule type" value="Genomic_DNA"/>
</dbReference>
<feature type="transmembrane region" description="Helical" evidence="15">
    <location>
        <begin position="495"/>
        <end position="521"/>
    </location>
</feature>
<keyword evidence="11" id="KW-0862">Zinc</keyword>
<evidence type="ECO:0000256" key="8">
    <source>
        <dbReference type="ARBA" id="ARBA00022729"/>
    </source>
</evidence>
<feature type="compositionally biased region" description="Basic and acidic residues" evidence="14">
    <location>
        <begin position="1395"/>
        <end position="1419"/>
    </location>
</feature>
<gene>
    <name evidence="18" type="ORF">SLS63_008301</name>
</gene>
<dbReference type="InterPro" id="IPR050731">
    <property type="entry name" value="HRD1_E3_ubiq-ligases"/>
</dbReference>
<keyword evidence="10" id="KW-0833">Ubl conjugation pathway</keyword>
<keyword evidence="6 15" id="KW-0812">Transmembrane</keyword>
<evidence type="ECO:0000256" key="6">
    <source>
        <dbReference type="ARBA" id="ARBA00022692"/>
    </source>
</evidence>
<keyword evidence="13 15" id="KW-0472">Membrane</keyword>
<dbReference type="InterPro" id="IPR021319">
    <property type="entry name" value="DUF2921"/>
</dbReference>
<feature type="transmembrane region" description="Helical" evidence="15">
    <location>
        <begin position="705"/>
        <end position="724"/>
    </location>
</feature>
<feature type="transmembrane region" description="Helical" evidence="15">
    <location>
        <begin position="428"/>
        <end position="446"/>
    </location>
</feature>
<evidence type="ECO:0000256" key="11">
    <source>
        <dbReference type="ARBA" id="ARBA00022833"/>
    </source>
</evidence>
<keyword evidence="9" id="KW-0863">Zinc-finger</keyword>
<evidence type="ECO:0000256" key="14">
    <source>
        <dbReference type="SAM" id="MobiDB-lite"/>
    </source>
</evidence>
<dbReference type="Proteomes" id="UP001430848">
    <property type="component" value="Unassembled WGS sequence"/>
</dbReference>
<evidence type="ECO:0000256" key="5">
    <source>
        <dbReference type="ARBA" id="ARBA00022679"/>
    </source>
</evidence>
<evidence type="ECO:0000259" key="17">
    <source>
        <dbReference type="Pfam" id="PF11145"/>
    </source>
</evidence>
<protein>
    <recommendedName>
        <fullName evidence="4">RING-type E3 ubiquitin transferase</fullName>
        <ecNumber evidence="4">2.3.2.27</ecNumber>
    </recommendedName>
</protein>
<reference evidence="18 19" key="1">
    <citation type="submission" date="2024-02" db="EMBL/GenBank/DDBJ databases">
        <title>De novo assembly and annotation of 12 fungi associated with fruit tree decline syndrome in Ontario, Canada.</title>
        <authorList>
            <person name="Sulman M."/>
            <person name="Ellouze W."/>
            <person name="Ilyukhin E."/>
        </authorList>
    </citation>
    <scope>NUCLEOTIDE SEQUENCE [LARGE SCALE GENOMIC DNA]</scope>
    <source>
        <strain evidence="18 19">M169</strain>
    </source>
</reference>
<feature type="transmembrane region" description="Helical" evidence="15">
    <location>
        <begin position="467"/>
        <end position="489"/>
    </location>
</feature>
<evidence type="ECO:0000256" key="2">
    <source>
        <dbReference type="ARBA" id="ARBA00004127"/>
    </source>
</evidence>